<dbReference type="PANTHER" id="PTHR11941">
    <property type="entry name" value="ENOYL-COA HYDRATASE-RELATED"/>
    <property type="match status" value="1"/>
</dbReference>
<protein>
    <recommendedName>
        <fullName evidence="6">Enoyl-CoA hydratase</fullName>
    </recommendedName>
</protein>
<accession>A0AAU9IZ68</accession>
<dbReference type="AlphaFoldDB" id="A0AAU9IZ68"/>
<dbReference type="InterPro" id="IPR029045">
    <property type="entry name" value="ClpP/crotonase-like_dom_sf"/>
</dbReference>
<dbReference type="GO" id="GO:0016829">
    <property type="term" value="F:lyase activity"/>
    <property type="evidence" value="ECO:0007669"/>
    <property type="project" value="UniProtKB-KW"/>
</dbReference>
<dbReference type="PANTHER" id="PTHR11941:SF54">
    <property type="entry name" value="ENOYL-COA HYDRATASE, MITOCHONDRIAL"/>
    <property type="match status" value="1"/>
</dbReference>
<comment type="similarity">
    <text evidence="1 3">Belongs to the enoyl-CoA hydratase/isomerase family.</text>
</comment>
<keyword evidence="2" id="KW-0456">Lyase</keyword>
<reference evidence="4" key="1">
    <citation type="submission" date="2021-09" db="EMBL/GenBank/DDBJ databases">
        <authorList>
            <consortium name="AG Swart"/>
            <person name="Singh M."/>
            <person name="Singh A."/>
            <person name="Seah K."/>
            <person name="Emmerich C."/>
        </authorList>
    </citation>
    <scope>NUCLEOTIDE SEQUENCE</scope>
    <source>
        <strain evidence="4">ATCC30299</strain>
    </source>
</reference>
<dbReference type="InterPro" id="IPR014748">
    <property type="entry name" value="Enoyl-CoA_hydra_C"/>
</dbReference>
<evidence type="ECO:0008006" key="6">
    <source>
        <dbReference type="Google" id="ProtNLM"/>
    </source>
</evidence>
<dbReference type="Gene3D" id="1.10.12.10">
    <property type="entry name" value="Lyase 2-enoyl-coa Hydratase, Chain A, domain 2"/>
    <property type="match status" value="1"/>
</dbReference>
<evidence type="ECO:0000313" key="5">
    <source>
        <dbReference type="Proteomes" id="UP001162131"/>
    </source>
</evidence>
<dbReference type="InterPro" id="IPR018376">
    <property type="entry name" value="Enoyl-CoA_hyd/isom_CS"/>
</dbReference>
<organism evidence="4 5">
    <name type="scientific">Blepharisma stoltei</name>
    <dbReference type="NCBI Taxonomy" id="1481888"/>
    <lineage>
        <taxon>Eukaryota</taxon>
        <taxon>Sar</taxon>
        <taxon>Alveolata</taxon>
        <taxon>Ciliophora</taxon>
        <taxon>Postciliodesmatophora</taxon>
        <taxon>Heterotrichea</taxon>
        <taxon>Heterotrichida</taxon>
        <taxon>Blepharismidae</taxon>
        <taxon>Blepharisma</taxon>
    </lineage>
</organism>
<sequence>MALKRLSLLANHLNTEPKLATYQTTADKIAIITITRPSKLNAFSTAVWNDLNPLFRQAEDDPNVHVVILTGVGKSFAAGADVSEFQNKSTSSVIITNPIENWFTVLPRMKKPVIAAVNGLALGGGCEVAMMCDIIIASKTAKFGQPEIKLGLIPGAGGTQRLTRVVGKYKAMELILTGDMISADEAKEMGLVNKVVENALEEAIVIAKKIASYSVPVVGIAKKSINFALEVGLSAGLSHELALFNSGFSLQDKEEGISALLNKRKPNFTNK</sequence>
<evidence type="ECO:0000256" key="3">
    <source>
        <dbReference type="RuleBase" id="RU003707"/>
    </source>
</evidence>
<dbReference type="EMBL" id="CAJZBQ010000024">
    <property type="protein sequence ID" value="CAG9319865.1"/>
    <property type="molecule type" value="Genomic_DNA"/>
</dbReference>
<dbReference type="Pfam" id="PF00378">
    <property type="entry name" value="ECH_1"/>
    <property type="match status" value="1"/>
</dbReference>
<dbReference type="Gene3D" id="3.90.226.10">
    <property type="entry name" value="2-enoyl-CoA Hydratase, Chain A, domain 1"/>
    <property type="match status" value="1"/>
</dbReference>
<evidence type="ECO:0000256" key="1">
    <source>
        <dbReference type="ARBA" id="ARBA00005254"/>
    </source>
</evidence>
<dbReference type="FunFam" id="3.90.226.10:FF:000009">
    <property type="entry name" value="Carnitinyl-CoA dehydratase"/>
    <property type="match status" value="1"/>
</dbReference>
<dbReference type="InterPro" id="IPR001753">
    <property type="entry name" value="Enoyl-CoA_hydra/iso"/>
</dbReference>
<evidence type="ECO:0000313" key="4">
    <source>
        <dbReference type="EMBL" id="CAG9319865.1"/>
    </source>
</evidence>
<dbReference type="Proteomes" id="UP001162131">
    <property type="component" value="Unassembled WGS sequence"/>
</dbReference>
<comment type="caution">
    <text evidence="4">The sequence shown here is derived from an EMBL/GenBank/DDBJ whole genome shotgun (WGS) entry which is preliminary data.</text>
</comment>
<dbReference type="SUPFAM" id="SSF52096">
    <property type="entry name" value="ClpP/crotonase"/>
    <property type="match status" value="1"/>
</dbReference>
<evidence type="ECO:0000256" key="2">
    <source>
        <dbReference type="ARBA" id="ARBA00023239"/>
    </source>
</evidence>
<proteinExistence type="inferred from homology"/>
<dbReference type="PROSITE" id="PS00166">
    <property type="entry name" value="ENOYL_COA_HYDRATASE"/>
    <property type="match status" value="1"/>
</dbReference>
<dbReference type="CDD" id="cd06558">
    <property type="entry name" value="crotonase-like"/>
    <property type="match status" value="1"/>
</dbReference>
<gene>
    <name evidence="4" type="ORF">BSTOLATCC_MIC25110</name>
</gene>
<name>A0AAU9IZ68_9CILI</name>
<keyword evidence="5" id="KW-1185">Reference proteome</keyword>
<dbReference type="GO" id="GO:0006635">
    <property type="term" value="P:fatty acid beta-oxidation"/>
    <property type="evidence" value="ECO:0007669"/>
    <property type="project" value="TreeGrafter"/>
</dbReference>